<dbReference type="InterPro" id="IPR036915">
    <property type="entry name" value="Cyclin-like_sf"/>
</dbReference>
<dbReference type="CDD" id="cd20557">
    <property type="entry name" value="CYCLIN_ScPCL1-like"/>
    <property type="match status" value="1"/>
</dbReference>
<comment type="caution">
    <text evidence="1">The sequence shown here is derived from an EMBL/GenBank/DDBJ whole genome shotgun (WGS) entry which is preliminary data.</text>
</comment>
<sequence length="283" mass="31369">MLPPSPALSDCDSLDGIDDLDAFLASQGQLSQWPTPPSLQKDALVETTEIIDEADIELFDCTHNATALSFSNSPSSDLHIATVLSEAASIDIQATPLDVDIIRNMLLRADLPMEVVALALSILSGLQSQESNTTSFTDSPPDLLVVGAFSLAVSYTNDHAPRPFWWSHSICDCHWTAKRIDRTVLKLLEALDFSLHQFTRAQCMETAVARLSRSTELKGMVETTFEEQRPLKLQIDSKMTRWEYGQLTPEATPPCSATRALHFEDDAPPLGWRMPLMRFLPLL</sequence>
<name>A0ABR0EXC1_ZASCE</name>
<evidence type="ECO:0000313" key="1">
    <source>
        <dbReference type="EMBL" id="KAK4506152.1"/>
    </source>
</evidence>
<protein>
    <submittedName>
        <fullName evidence="1">Uncharacterized protein</fullName>
    </submittedName>
</protein>
<reference evidence="1 2" key="1">
    <citation type="journal article" date="2023" name="G3 (Bethesda)">
        <title>A chromosome-level genome assembly of Zasmidium syzygii isolated from banana leaves.</title>
        <authorList>
            <person name="van Westerhoven A.C."/>
            <person name="Mehrabi R."/>
            <person name="Talebi R."/>
            <person name="Steentjes M.B.F."/>
            <person name="Corcolon B."/>
            <person name="Chong P.A."/>
            <person name="Kema G.H.J."/>
            <person name="Seidl M.F."/>
        </authorList>
    </citation>
    <scope>NUCLEOTIDE SEQUENCE [LARGE SCALE GENOMIC DNA]</scope>
    <source>
        <strain evidence="1 2">P124</strain>
    </source>
</reference>
<dbReference type="SUPFAM" id="SSF47954">
    <property type="entry name" value="Cyclin-like"/>
    <property type="match status" value="1"/>
</dbReference>
<accession>A0ABR0EXC1</accession>
<organism evidence="1 2">
    <name type="scientific">Zasmidium cellare</name>
    <name type="common">Wine cellar mold</name>
    <name type="synonym">Racodium cellare</name>
    <dbReference type="NCBI Taxonomy" id="395010"/>
    <lineage>
        <taxon>Eukaryota</taxon>
        <taxon>Fungi</taxon>
        <taxon>Dikarya</taxon>
        <taxon>Ascomycota</taxon>
        <taxon>Pezizomycotina</taxon>
        <taxon>Dothideomycetes</taxon>
        <taxon>Dothideomycetidae</taxon>
        <taxon>Mycosphaerellales</taxon>
        <taxon>Mycosphaerellaceae</taxon>
        <taxon>Zasmidium</taxon>
    </lineage>
</organism>
<gene>
    <name evidence="1" type="ORF">PRZ48_004117</name>
</gene>
<keyword evidence="2" id="KW-1185">Reference proteome</keyword>
<evidence type="ECO:0000313" key="2">
    <source>
        <dbReference type="Proteomes" id="UP001305779"/>
    </source>
</evidence>
<dbReference type="Proteomes" id="UP001305779">
    <property type="component" value="Unassembled WGS sequence"/>
</dbReference>
<proteinExistence type="predicted"/>
<dbReference type="EMBL" id="JAXOVC010000002">
    <property type="protein sequence ID" value="KAK4506152.1"/>
    <property type="molecule type" value="Genomic_DNA"/>
</dbReference>